<dbReference type="OrthoDB" id="2509187at2759"/>
<feature type="compositionally biased region" description="Polar residues" evidence="1">
    <location>
        <begin position="220"/>
        <end position="229"/>
    </location>
</feature>
<dbReference type="Proteomes" id="UP000008783">
    <property type="component" value="Unassembled WGS sequence"/>
</dbReference>
<dbReference type="RefSeq" id="XP_003337973.2">
    <property type="nucleotide sequence ID" value="XM_003337925.2"/>
</dbReference>
<evidence type="ECO:0000313" key="3">
    <source>
        <dbReference type="Proteomes" id="UP000008783"/>
    </source>
</evidence>
<dbReference type="EMBL" id="DS178398">
    <property type="protein sequence ID" value="EFP93554.2"/>
    <property type="molecule type" value="Genomic_DNA"/>
</dbReference>
<feature type="region of interest" description="Disordered" evidence="1">
    <location>
        <begin position="210"/>
        <end position="234"/>
    </location>
</feature>
<dbReference type="KEGG" id="pgr:PGTG_19508"/>
<name>E3LAH9_PUCGT</name>
<feature type="compositionally biased region" description="Acidic residues" evidence="1">
    <location>
        <begin position="281"/>
        <end position="291"/>
    </location>
</feature>
<feature type="compositionally biased region" description="Basic and acidic residues" evidence="1">
    <location>
        <begin position="95"/>
        <end position="106"/>
    </location>
</feature>
<gene>
    <name evidence="2" type="ORF">PGTG_19508</name>
</gene>
<dbReference type="HOGENOM" id="CLU_011714_0_1_1"/>
<feature type="compositionally biased region" description="Basic and acidic residues" evidence="1">
    <location>
        <begin position="49"/>
        <end position="70"/>
    </location>
</feature>
<dbReference type="InParanoid" id="E3LAH9"/>
<feature type="compositionally biased region" description="Basic and acidic residues" evidence="1">
    <location>
        <begin position="356"/>
        <end position="365"/>
    </location>
</feature>
<reference evidence="3" key="2">
    <citation type="journal article" date="2011" name="Proc. Natl. Acad. Sci. U.S.A.">
        <title>Obligate biotrophy features unraveled by the genomic analysis of rust fungi.</title>
        <authorList>
            <person name="Duplessis S."/>
            <person name="Cuomo C.A."/>
            <person name="Lin Y.-C."/>
            <person name="Aerts A."/>
            <person name="Tisserant E."/>
            <person name="Veneault-Fourrey C."/>
            <person name="Joly D.L."/>
            <person name="Hacquard S."/>
            <person name="Amselem J."/>
            <person name="Cantarel B.L."/>
            <person name="Chiu R."/>
            <person name="Coutinho P.M."/>
            <person name="Feau N."/>
            <person name="Field M."/>
            <person name="Frey P."/>
            <person name="Gelhaye E."/>
            <person name="Goldberg J."/>
            <person name="Grabherr M.G."/>
            <person name="Kodira C.D."/>
            <person name="Kohler A."/>
            <person name="Kuees U."/>
            <person name="Lindquist E.A."/>
            <person name="Lucas S.M."/>
            <person name="Mago R."/>
            <person name="Mauceli E."/>
            <person name="Morin E."/>
            <person name="Murat C."/>
            <person name="Pangilinan J.L."/>
            <person name="Park R."/>
            <person name="Pearson M."/>
            <person name="Quesneville H."/>
            <person name="Rouhier N."/>
            <person name="Sakthikumar S."/>
            <person name="Salamov A.A."/>
            <person name="Schmutz J."/>
            <person name="Selles B."/>
            <person name="Shapiro H."/>
            <person name="Tanguay P."/>
            <person name="Tuskan G.A."/>
            <person name="Henrissat B."/>
            <person name="Van de Peer Y."/>
            <person name="Rouze P."/>
            <person name="Ellis J.G."/>
            <person name="Dodds P.N."/>
            <person name="Schein J.E."/>
            <person name="Zhong S."/>
            <person name="Hamelin R.C."/>
            <person name="Grigoriev I.V."/>
            <person name="Szabo L.J."/>
            <person name="Martin F."/>
        </authorList>
    </citation>
    <scope>NUCLEOTIDE SEQUENCE [LARGE SCALE GENOMIC DNA]</scope>
    <source>
        <strain evidence="3">CRL 75-36-700-3 / race SCCL</strain>
    </source>
</reference>
<keyword evidence="3" id="KW-1185">Reference proteome</keyword>
<dbReference type="AlphaFoldDB" id="E3LAH9"/>
<evidence type="ECO:0000256" key="1">
    <source>
        <dbReference type="SAM" id="MobiDB-lite"/>
    </source>
</evidence>
<evidence type="ECO:0000313" key="2">
    <source>
        <dbReference type="EMBL" id="EFP93554.2"/>
    </source>
</evidence>
<reference key="1">
    <citation type="submission" date="2007-01" db="EMBL/GenBank/DDBJ databases">
        <title>The Genome Sequence of Puccinia graminis f. sp. tritici Strain CRL 75-36-700-3.</title>
        <authorList>
            <consortium name="The Broad Institute Genome Sequencing Platform"/>
            <person name="Birren B."/>
            <person name="Lander E."/>
            <person name="Galagan J."/>
            <person name="Nusbaum C."/>
            <person name="Devon K."/>
            <person name="Cuomo C."/>
            <person name="Jaffe D."/>
            <person name="Butler J."/>
            <person name="Alvarez P."/>
            <person name="Gnerre S."/>
            <person name="Grabherr M."/>
            <person name="Mauceli E."/>
            <person name="Brockman W."/>
            <person name="Young S."/>
            <person name="LaButti K."/>
            <person name="Sykes S."/>
            <person name="DeCaprio D."/>
            <person name="Crawford M."/>
            <person name="Koehrsen M."/>
            <person name="Engels R."/>
            <person name="Montgomery P."/>
            <person name="Pearson M."/>
            <person name="Howarth C."/>
            <person name="Larson L."/>
            <person name="White J."/>
            <person name="Zeng Q."/>
            <person name="Kodira C."/>
            <person name="Yandava C."/>
            <person name="Alvarado L."/>
            <person name="O'Leary S."/>
            <person name="Szabo L."/>
            <person name="Dean R."/>
            <person name="Schein J."/>
        </authorList>
    </citation>
    <scope>NUCLEOTIDE SEQUENCE</scope>
    <source>
        <strain>CRL 75-36-700-3</strain>
    </source>
</reference>
<organism evidence="2 3">
    <name type="scientific">Puccinia graminis f. sp. tritici (strain CRL 75-36-700-3 / race SCCL)</name>
    <name type="common">Black stem rust fungus</name>
    <dbReference type="NCBI Taxonomy" id="418459"/>
    <lineage>
        <taxon>Eukaryota</taxon>
        <taxon>Fungi</taxon>
        <taxon>Dikarya</taxon>
        <taxon>Basidiomycota</taxon>
        <taxon>Pucciniomycotina</taxon>
        <taxon>Pucciniomycetes</taxon>
        <taxon>Pucciniales</taxon>
        <taxon>Pucciniaceae</taxon>
        <taxon>Puccinia</taxon>
    </lineage>
</organism>
<dbReference type="VEuPathDB" id="FungiDB:PGTG_19508"/>
<proteinExistence type="predicted"/>
<feature type="compositionally biased region" description="Basic and acidic residues" evidence="1">
    <location>
        <begin position="308"/>
        <end position="324"/>
    </location>
</feature>
<protein>
    <submittedName>
        <fullName evidence="2">Uncharacterized protein</fullName>
    </submittedName>
</protein>
<dbReference type="GeneID" id="10534787"/>
<feature type="region of interest" description="Disordered" evidence="1">
    <location>
        <begin position="41"/>
        <end position="117"/>
    </location>
</feature>
<sequence length="598" mass="65717">MSTLERLDLYEKVQALATHPALKPNERGHIQALLNDIKADYENSDDEDMGRPEVTDIRRSPETPVGEEHTQTAVQSSALPGAQSSAQTTGTETHPASDSHPAKDVRTPNQSPTCAPRKGEFFILPNPIGAPRTTCPTFSQFSSANTTGPVQADVNMGSHMEDGLHADKSQNTLNTTGGRSFLTQTGIEFLESIEQNHAVLNKRVSVPPASIPPTRPATAVPSNPSTTAPVGSVPLPKRTVIHEPRARPTEYRFPMVQLEGIDDDVAAKRARLERRGSHEDADGEPDDEVDNTDNQQSQGPVSSALDNGLRRTEEFRRGENRLPEKGTQPSEFMTESMFRDYIIPRRPHEGTGASTNEKRPRDDQSQRSSGATPSRSARSPSVELFVPGQHLQAQEVTQWNTELSTGIPWSIQSAEKSMINISFILNNLPQLISSHPTLPEEATRSLWIDLEHTHQLCVSEEILKTAGSLSLITRDMVNMDQVTQPRAGSVRAGSHILAPNLATFFAPPKVAYTRLREALQQAWGIRRLANVKNEWVQQANDENNGLYTAYYHFCQSYDNLGASLNNGAGDGASRSAMELVQNFCGAWRGWLSSAQRTT</sequence>
<feature type="compositionally biased region" description="Polar residues" evidence="1">
    <location>
        <begin position="71"/>
        <end position="94"/>
    </location>
</feature>
<accession>E3LAH9</accession>
<feature type="compositionally biased region" description="Polar residues" evidence="1">
    <location>
        <begin position="292"/>
        <end position="305"/>
    </location>
</feature>
<feature type="region of interest" description="Disordered" evidence="1">
    <location>
        <begin position="272"/>
        <end position="381"/>
    </location>
</feature>
<feature type="compositionally biased region" description="Polar residues" evidence="1">
    <location>
        <begin position="366"/>
        <end position="379"/>
    </location>
</feature>